<keyword evidence="3" id="KW-1185">Reference proteome</keyword>
<dbReference type="SUPFAM" id="SSF52266">
    <property type="entry name" value="SGNH hydrolase"/>
    <property type="match status" value="1"/>
</dbReference>
<proteinExistence type="predicted"/>
<sequence length="242" mass="24734">MIHRGVAGPVPLRGARRRAGVAAALVALLTGTLSLYVADRAGGADPSRCERFAAASVERAREVSGSGARVVVIGDSWSVGLGLRSPAASWPSRLPGSIRVAGFSGSGFSERASDCGRVSFADRAPAALAGGADLVVVEGGLNDYDQSDAAITSGFVRLVRELDGHRVVVVGPASAPSRAADVPHVDALLAELAGEYDVAYVRTDDLALTYLDDRLHLTPAGHRAFGDAVAARVAAVSGRPAA</sequence>
<gene>
    <name evidence="2" type="ORF">GCM10009844_23490</name>
</gene>
<dbReference type="InterPro" id="IPR013830">
    <property type="entry name" value="SGNH_hydro"/>
</dbReference>
<name>A0ABN2ZSK9_9ACTN</name>
<accession>A0ABN2ZSK9</accession>
<dbReference type="CDD" id="cd00229">
    <property type="entry name" value="SGNH_hydrolase"/>
    <property type="match status" value="1"/>
</dbReference>
<evidence type="ECO:0000313" key="3">
    <source>
        <dbReference type="Proteomes" id="UP001501771"/>
    </source>
</evidence>
<dbReference type="InterPro" id="IPR036514">
    <property type="entry name" value="SGNH_hydro_sf"/>
</dbReference>
<dbReference type="EMBL" id="BAAAQR010000006">
    <property type="protein sequence ID" value="GAA2146861.1"/>
    <property type="molecule type" value="Genomic_DNA"/>
</dbReference>
<dbReference type="Pfam" id="PF13472">
    <property type="entry name" value="Lipase_GDSL_2"/>
    <property type="match status" value="1"/>
</dbReference>
<protein>
    <recommendedName>
        <fullName evidence="1">SGNH hydrolase-type esterase domain-containing protein</fullName>
    </recommendedName>
</protein>
<evidence type="ECO:0000313" key="2">
    <source>
        <dbReference type="EMBL" id="GAA2146861.1"/>
    </source>
</evidence>
<evidence type="ECO:0000259" key="1">
    <source>
        <dbReference type="Pfam" id="PF13472"/>
    </source>
</evidence>
<feature type="domain" description="SGNH hydrolase-type esterase" evidence="1">
    <location>
        <begin position="72"/>
        <end position="224"/>
    </location>
</feature>
<dbReference type="Gene3D" id="3.40.50.1110">
    <property type="entry name" value="SGNH hydrolase"/>
    <property type="match status" value="1"/>
</dbReference>
<comment type="caution">
    <text evidence="2">The sequence shown here is derived from an EMBL/GenBank/DDBJ whole genome shotgun (WGS) entry which is preliminary data.</text>
</comment>
<dbReference type="RefSeq" id="WP_344151937.1">
    <property type="nucleotide sequence ID" value="NZ_BAAAQR010000006.1"/>
</dbReference>
<dbReference type="Proteomes" id="UP001501771">
    <property type="component" value="Unassembled WGS sequence"/>
</dbReference>
<organism evidence="2 3">
    <name type="scientific">Nocardioides koreensis</name>
    <dbReference type="NCBI Taxonomy" id="433651"/>
    <lineage>
        <taxon>Bacteria</taxon>
        <taxon>Bacillati</taxon>
        <taxon>Actinomycetota</taxon>
        <taxon>Actinomycetes</taxon>
        <taxon>Propionibacteriales</taxon>
        <taxon>Nocardioidaceae</taxon>
        <taxon>Nocardioides</taxon>
    </lineage>
</organism>
<reference evidence="2 3" key="1">
    <citation type="journal article" date="2019" name="Int. J. Syst. Evol. Microbiol.">
        <title>The Global Catalogue of Microorganisms (GCM) 10K type strain sequencing project: providing services to taxonomists for standard genome sequencing and annotation.</title>
        <authorList>
            <consortium name="The Broad Institute Genomics Platform"/>
            <consortium name="The Broad Institute Genome Sequencing Center for Infectious Disease"/>
            <person name="Wu L."/>
            <person name="Ma J."/>
        </authorList>
    </citation>
    <scope>NUCLEOTIDE SEQUENCE [LARGE SCALE GENOMIC DNA]</scope>
    <source>
        <strain evidence="2 3">JCM 16022</strain>
    </source>
</reference>